<protein>
    <submittedName>
        <fullName evidence="1">Uncharacterized protein</fullName>
    </submittedName>
</protein>
<dbReference type="Proteomes" id="UP001497535">
    <property type="component" value="Unassembled WGS sequence"/>
</dbReference>
<sequence length="78" mass="8883">MWLNFVKIKNKWKEIDGDYSKCCDKNCINTDEPVGYCIKGNGFGNLISDENIKYINCLEGKEGEFDITSVIPHALCFV</sequence>
<evidence type="ECO:0000313" key="2">
    <source>
        <dbReference type="Proteomes" id="UP001497535"/>
    </source>
</evidence>
<name>A0ACB0ZA40_MELEN</name>
<keyword evidence="2" id="KW-1185">Reference proteome</keyword>
<organism evidence="1 2">
    <name type="scientific">Meloidogyne enterolobii</name>
    <name type="common">Root-knot nematode worm</name>
    <name type="synonym">Meloidogyne mayaguensis</name>
    <dbReference type="NCBI Taxonomy" id="390850"/>
    <lineage>
        <taxon>Eukaryota</taxon>
        <taxon>Metazoa</taxon>
        <taxon>Ecdysozoa</taxon>
        <taxon>Nematoda</taxon>
        <taxon>Chromadorea</taxon>
        <taxon>Rhabditida</taxon>
        <taxon>Tylenchina</taxon>
        <taxon>Tylenchomorpha</taxon>
        <taxon>Tylenchoidea</taxon>
        <taxon>Meloidogynidae</taxon>
        <taxon>Meloidogyninae</taxon>
        <taxon>Meloidogyne</taxon>
    </lineage>
</organism>
<proteinExistence type="predicted"/>
<accession>A0ACB0ZA40</accession>
<dbReference type="EMBL" id="CAVMJV010000028">
    <property type="protein sequence ID" value="CAK5075867.1"/>
    <property type="molecule type" value="Genomic_DNA"/>
</dbReference>
<evidence type="ECO:0000313" key="1">
    <source>
        <dbReference type="EMBL" id="CAK5075867.1"/>
    </source>
</evidence>
<gene>
    <name evidence="1" type="ORF">MENTE1834_LOCUS22694</name>
</gene>
<comment type="caution">
    <text evidence="1">The sequence shown here is derived from an EMBL/GenBank/DDBJ whole genome shotgun (WGS) entry which is preliminary data.</text>
</comment>
<reference evidence="1" key="1">
    <citation type="submission" date="2023-11" db="EMBL/GenBank/DDBJ databases">
        <authorList>
            <person name="Poullet M."/>
        </authorList>
    </citation>
    <scope>NUCLEOTIDE SEQUENCE</scope>
    <source>
        <strain evidence="1">E1834</strain>
    </source>
</reference>